<comment type="caution">
    <text evidence="1">The sequence shown here is derived from an EMBL/GenBank/DDBJ whole genome shotgun (WGS) entry which is preliminary data.</text>
</comment>
<name>A0A0F9K124_9ZZZZ</name>
<accession>A0A0F9K124</accession>
<proteinExistence type="predicted"/>
<protein>
    <submittedName>
        <fullName evidence="1">Uncharacterized protein</fullName>
    </submittedName>
</protein>
<evidence type="ECO:0000313" key="1">
    <source>
        <dbReference type="EMBL" id="KKM68381.1"/>
    </source>
</evidence>
<dbReference type="AlphaFoldDB" id="A0A0F9K124"/>
<dbReference type="EMBL" id="LAZR01010177">
    <property type="protein sequence ID" value="KKM68381.1"/>
    <property type="molecule type" value="Genomic_DNA"/>
</dbReference>
<reference evidence="1" key="1">
    <citation type="journal article" date="2015" name="Nature">
        <title>Complex archaea that bridge the gap between prokaryotes and eukaryotes.</title>
        <authorList>
            <person name="Spang A."/>
            <person name="Saw J.H."/>
            <person name="Jorgensen S.L."/>
            <person name="Zaremba-Niedzwiedzka K."/>
            <person name="Martijn J."/>
            <person name="Lind A.E."/>
            <person name="van Eijk R."/>
            <person name="Schleper C."/>
            <person name="Guy L."/>
            <person name="Ettema T.J."/>
        </authorList>
    </citation>
    <scope>NUCLEOTIDE SEQUENCE</scope>
</reference>
<sequence>MKPDKNNDIFHHSSVSGRIPLLKAPFKTIKHNLPGGLMTGNCTTATTSPTSPLTKQHLKKFTSIISVDFAKAESAIIGSVFGVSVYKANKMLHVFNRKFRTKLSFAWMQMTMLNFQRPMPTSDIRCSKPGDMAKEEKVMQEALGTLPFREYMKRRGVLFENGWWYFPIPKAMKCTITNNVIIDNQEYYPVADSYIEDLQYSMSWNNWSEEKFAKTVIGQCYSCMGLQIND</sequence>
<organism evidence="1">
    <name type="scientific">marine sediment metagenome</name>
    <dbReference type="NCBI Taxonomy" id="412755"/>
    <lineage>
        <taxon>unclassified sequences</taxon>
        <taxon>metagenomes</taxon>
        <taxon>ecological metagenomes</taxon>
    </lineage>
</organism>
<gene>
    <name evidence="1" type="ORF">LCGC14_1461420</name>
</gene>